<organism evidence="2 3">
    <name type="scientific">Mollisia scopiformis</name>
    <name type="common">Conifer needle endophyte fungus</name>
    <name type="synonym">Phialocephala scopiformis</name>
    <dbReference type="NCBI Taxonomy" id="149040"/>
    <lineage>
        <taxon>Eukaryota</taxon>
        <taxon>Fungi</taxon>
        <taxon>Dikarya</taxon>
        <taxon>Ascomycota</taxon>
        <taxon>Pezizomycotina</taxon>
        <taxon>Leotiomycetes</taxon>
        <taxon>Helotiales</taxon>
        <taxon>Mollisiaceae</taxon>
        <taxon>Mollisia</taxon>
    </lineage>
</organism>
<feature type="transmembrane region" description="Helical" evidence="1">
    <location>
        <begin position="108"/>
        <end position="133"/>
    </location>
</feature>
<evidence type="ECO:0000313" key="2">
    <source>
        <dbReference type="EMBL" id="KUJ09661.1"/>
    </source>
</evidence>
<dbReference type="Proteomes" id="UP000070700">
    <property type="component" value="Unassembled WGS sequence"/>
</dbReference>
<dbReference type="KEGG" id="psco:LY89DRAFT_675828"/>
<keyword evidence="1" id="KW-1133">Transmembrane helix</keyword>
<protein>
    <submittedName>
        <fullName evidence="2">Uncharacterized protein</fullName>
    </submittedName>
</protein>
<evidence type="ECO:0000313" key="3">
    <source>
        <dbReference type="Proteomes" id="UP000070700"/>
    </source>
</evidence>
<gene>
    <name evidence="2" type="ORF">LY89DRAFT_675828</name>
</gene>
<evidence type="ECO:0000256" key="1">
    <source>
        <dbReference type="SAM" id="Phobius"/>
    </source>
</evidence>
<dbReference type="InParanoid" id="A0A132BB99"/>
<keyword evidence="1" id="KW-0472">Membrane</keyword>
<keyword evidence="3" id="KW-1185">Reference proteome</keyword>
<name>A0A132BB99_MOLSC</name>
<dbReference type="AlphaFoldDB" id="A0A132BB99"/>
<keyword evidence="1" id="KW-0812">Transmembrane</keyword>
<dbReference type="EMBL" id="KQ947431">
    <property type="protein sequence ID" value="KUJ09661.1"/>
    <property type="molecule type" value="Genomic_DNA"/>
</dbReference>
<dbReference type="OrthoDB" id="4582561at2759"/>
<dbReference type="RefSeq" id="XP_018064016.1">
    <property type="nucleotide sequence ID" value="XM_018213542.1"/>
</dbReference>
<accession>A0A132BB99</accession>
<dbReference type="GeneID" id="28823268"/>
<reference evidence="2 3" key="1">
    <citation type="submission" date="2015-10" db="EMBL/GenBank/DDBJ databases">
        <title>Full genome of DAOMC 229536 Phialocephala scopiformis, a fungal endophyte of spruce producing the potent anti-insectan compound rugulosin.</title>
        <authorList>
            <consortium name="DOE Joint Genome Institute"/>
            <person name="Walker A.K."/>
            <person name="Frasz S.L."/>
            <person name="Seifert K.A."/>
            <person name="Miller J.D."/>
            <person name="Mondo S.J."/>
            <person name="Labutti K."/>
            <person name="Lipzen A."/>
            <person name="Dockter R."/>
            <person name="Kennedy M."/>
            <person name="Grigoriev I.V."/>
            <person name="Spatafora J.W."/>
        </authorList>
    </citation>
    <scope>NUCLEOTIDE SEQUENCE [LARGE SCALE GENOMIC DNA]</scope>
    <source>
        <strain evidence="2 3">CBS 120377</strain>
    </source>
</reference>
<proteinExistence type="predicted"/>
<sequence length="321" mass="35358">MADLSGYQLWMLQPNWTTEICQAAAPIFVNVTINGQDPRDLSIRGVASFLQLLPSPFNVSTEGDLCEWWTNTWTYDSEVNNTAFVNNIGMCCSSEVCSNVDWGGNPDIAGIGLMVVYYWLLGLTLFFAIALLIPFGRTLLQFAPTKPSSFTQQQTQDQTESSEEESGRSISERFFDAFVGTITPLFDLCLTFTITAEVSTLAFHSQAVSRYEMVISELLCSCGIGNGGSKVSEAKVLSAIDQGGRTPGIDYSHPVLCNYDMANPKTALKAICQRTGWRFEDPFTFALTANAKPANVPNIKIKSTKQVPFGSEHRPMPMITF</sequence>